<name>A0A8S3YIX9_9EUPU</name>
<feature type="compositionally biased region" description="Basic and acidic residues" evidence="2">
    <location>
        <begin position="326"/>
        <end position="339"/>
    </location>
</feature>
<dbReference type="EMBL" id="CAJHNH020000113">
    <property type="protein sequence ID" value="CAG5115411.1"/>
    <property type="molecule type" value="Genomic_DNA"/>
</dbReference>
<dbReference type="AlphaFoldDB" id="A0A8S3YIX9"/>
<protein>
    <submittedName>
        <fullName evidence="3">Uncharacterized protein</fullName>
    </submittedName>
</protein>
<feature type="coiled-coil region" evidence="1">
    <location>
        <begin position="469"/>
        <end position="541"/>
    </location>
</feature>
<sequence length="708" mass="81234">MQTRRKKYSLVDRPGGVPSPFGIHPISASPFGCTPGPFLGIQFPQLFSDSADESRDIAAAAVTSAAGVASGLMSDIDLVVSRDPGTSSTNLTTESIKSSEYINYEYCYSNLLSSCELPTDRPTDRPTMRLLVLEETERSQLMHKLVTAFQQNVLLCFDHYKPELTLYCLRIVTSLSARKPRLRSRNLTVTGEPETNIHQVTDPFAELDVEEALSRELPNFTVSKLRETVQQLLRRATLRQDGTLYFAGSPEESMATKSVQYFIWFFDFMDFLHELFVNFVEKIFNPLFKYFQDYNFLSSDGRTNSVSSAFSKLSQFSESDNQGSLDGDHEGSESESLAESRRMHAQAKASLLQLCKEYKDIKSIYDTTAIDRVAQRLSFVKEQLEYLLDEEDEVDPDLYSAESGKLIEHMNMDFGTENLIRLVPDILVKLKKAAWLARRWLELDDQRTKDVSAKLDKLAIVEKQLVKRLDVLHDDITKGEKKLERETNELNRLMEKEGRPDVLTLQSYNIDREIKSITIKLEQLNKEKETFAERLSEIVKAKNLSEFHKLKFKFESNKLQRFTMERKLATLAFKKNLLDDDLNIELFVRPSVIHSSNKLQDECERLEKYIRQQKEELVSIKRALLPVQEDKASLMNRLSRQRECQPSWHHPVGSSAQNFILNPGHAAYIRSLPRKPNQQQAQHTSLPAIQQVSHVTVRNQRNISPPSW</sequence>
<evidence type="ECO:0000256" key="2">
    <source>
        <dbReference type="SAM" id="MobiDB-lite"/>
    </source>
</evidence>
<evidence type="ECO:0000313" key="4">
    <source>
        <dbReference type="Proteomes" id="UP000678393"/>
    </source>
</evidence>
<comment type="caution">
    <text evidence="3">The sequence shown here is derived from an EMBL/GenBank/DDBJ whole genome shotgun (WGS) entry which is preliminary data.</text>
</comment>
<reference evidence="3" key="1">
    <citation type="submission" date="2021-04" db="EMBL/GenBank/DDBJ databases">
        <authorList>
            <consortium name="Molecular Ecology Group"/>
        </authorList>
    </citation>
    <scope>NUCLEOTIDE SEQUENCE</scope>
</reference>
<dbReference type="OrthoDB" id="6121302at2759"/>
<keyword evidence="4" id="KW-1185">Reference proteome</keyword>
<gene>
    <name evidence="3" type="ORF">CUNI_LOCUS969</name>
</gene>
<organism evidence="3 4">
    <name type="scientific">Candidula unifasciata</name>
    <dbReference type="NCBI Taxonomy" id="100452"/>
    <lineage>
        <taxon>Eukaryota</taxon>
        <taxon>Metazoa</taxon>
        <taxon>Spiralia</taxon>
        <taxon>Lophotrochozoa</taxon>
        <taxon>Mollusca</taxon>
        <taxon>Gastropoda</taxon>
        <taxon>Heterobranchia</taxon>
        <taxon>Euthyneura</taxon>
        <taxon>Panpulmonata</taxon>
        <taxon>Eupulmonata</taxon>
        <taxon>Stylommatophora</taxon>
        <taxon>Helicina</taxon>
        <taxon>Helicoidea</taxon>
        <taxon>Geomitridae</taxon>
        <taxon>Candidula</taxon>
    </lineage>
</organism>
<accession>A0A8S3YIX9</accession>
<evidence type="ECO:0000313" key="3">
    <source>
        <dbReference type="EMBL" id="CAG5115411.1"/>
    </source>
</evidence>
<keyword evidence="1" id="KW-0175">Coiled coil</keyword>
<proteinExistence type="predicted"/>
<feature type="coiled-coil region" evidence="1">
    <location>
        <begin position="596"/>
        <end position="623"/>
    </location>
</feature>
<feature type="region of interest" description="Disordered" evidence="2">
    <location>
        <begin position="317"/>
        <end position="339"/>
    </location>
</feature>
<dbReference type="Proteomes" id="UP000678393">
    <property type="component" value="Unassembled WGS sequence"/>
</dbReference>
<evidence type="ECO:0000256" key="1">
    <source>
        <dbReference type="SAM" id="Coils"/>
    </source>
</evidence>